<proteinExistence type="predicted"/>
<gene>
    <name evidence="2" type="ORF">DdX_11775</name>
</gene>
<feature type="compositionally biased region" description="Basic and acidic residues" evidence="1">
    <location>
        <begin position="78"/>
        <end position="88"/>
    </location>
</feature>
<dbReference type="Proteomes" id="UP001201812">
    <property type="component" value="Unassembled WGS sequence"/>
</dbReference>
<comment type="caution">
    <text evidence="2">The sequence shown here is derived from an EMBL/GenBank/DDBJ whole genome shotgun (WGS) entry which is preliminary data.</text>
</comment>
<evidence type="ECO:0000256" key="1">
    <source>
        <dbReference type="SAM" id="MobiDB-lite"/>
    </source>
</evidence>
<organism evidence="2 3">
    <name type="scientific">Ditylenchus destructor</name>
    <dbReference type="NCBI Taxonomy" id="166010"/>
    <lineage>
        <taxon>Eukaryota</taxon>
        <taxon>Metazoa</taxon>
        <taxon>Ecdysozoa</taxon>
        <taxon>Nematoda</taxon>
        <taxon>Chromadorea</taxon>
        <taxon>Rhabditida</taxon>
        <taxon>Tylenchina</taxon>
        <taxon>Tylenchomorpha</taxon>
        <taxon>Sphaerularioidea</taxon>
        <taxon>Anguinidae</taxon>
        <taxon>Anguininae</taxon>
        <taxon>Ditylenchus</taxon>
    </lineage>
</organism>
<dbReference type="EMBL" id="JAKKPZ010000034">
    <property type="protein sequence ID" value="KAI1708696.1"/>
    <property type="molecule type" value="Genomic_DNA"/>
</dbReference>
<feature type="region of interest" description="Disordered" evidence="1">
    <location>
        <begin position="66"/>
        <end position="98"/>
    </location>
</feature>
<evidence type="ECO:0000313" key="3">
    <source>
        <dbReference type="Proteomes" id="UP001201812"/>
    </source>
</evidence>
<feature type="region of interest" description="Disordered" evidence="1">
    <location>
        <begin position="1"/>
        <end position="20"/>
    </location>
</feature>
<dbReference type="AlphaFoldDB" id="A0AAD4MZP8"/>
<keyword evidence="3" id="KW-1185">Reference proteome</keyword>
<accession>A0AAD4MZP8</accession>
<feature type="compositionally biased region" description="Polar residues" evidence="1">
    <location>
        <begin position="1"/>
        <end position="13"/>
    </location>
</feature>
<reference evidence="2" key="1">
    <citation type="submission" date="2022-01" db="EMBL/GenBank/DDBJ databases">
        <title>Genome Sequence Resource for Two Populations of Ditylenchus destructor, the Migratory Endoparasitic Phytonematode.</title>
        <authorList>
            <person name="Zhang H."/>
            <person name="Lin R."/>
            <person name="Xie B."/>
        </authorList>
    </citation>
    <scope>NUCLEOTIDE SEQUENCE</scope>
    <source>
        <strain evidence="2">BazhouSP</strain>
    </source>
</reference>
<evidence type="ECO:0000313" key="2">
    <source>
        <dbReference type="EMBL" id="KAI1708696.1"/>
    </source>
</evidence>
<name>A0AAD4MZP8_9BILA</name>
<protein>
    <submittedName>
        <fullName evidence="2">Uncharacterized protein</fullName>
    </submittedName>
</protein>
<sequence>MQSNQKIKNNAPSEEQKQYKNTKELFFFGADSCRKTRLDPLPVGLCQQGPASAVRGKAILPSSQSGRNCVMEKRRRTPERTAKKKEENGLPGSGEWCT</sequence>